<feature type="signal peptide" evidence="10">
    <location>
        <begin position="1"/>
        <end position="28"/>
    </location>
</feature>
<dbReference type="InterPro" id="IPR023997">
    <property type="entry name" value="TonB-dep_OMP_SusC/RagA_CS"/>
</dbReference>
<evidence type="ECO:0000256" key="10">
    <source>
        <dbReference type="SAM" id="SignalP"/>
    </source>
</evidence>
<keyword evidence="10" id="KW-0732">Signal</keyword>
<dbReference type="RefSeq" id="WP_208176224.1">
    <property type="nucleotide sequence ID" value="NZ_JAGETZ010000007.1"/>
</dbReference>
<comment type="similarity">
    <text evidence="8 9">Belongs to the TonB-dependent receptor family.</text>
</comment>
<sequence length="1044" mass="112613">MKRNIYLIALVRRSAVLLACGIPAVAVAAPATATIRLARPLAEVPVTGRVTGPDGSGLPGVTVLVRGTTLGTSTNSDGAFSLNAPEGSTLVFSFVGYTTQTAAVVSGSPISVSLKEDTQKLNEIVVVGYGTQQRGSVTGAVSSVSSREIASQPVADATQAIQGRAAGVTVTSNGGAPGGAAGTSIRVRGITSAGNNNPLYVVDGFPLPDNGSENQLNAISPNDIESIDILKDASATAIYGLRAANGVVIITTKRGKAGVSTVNVDGYRGIQQVWRKLDLLNAEEYAVINNENRIANGDAIVVNKLRDPKSLGEGTNWQDEVFRQAAIQNYSLSATGGSDKARYALSGTYFQQDGTIIGSQFERFTLRANGDVQLNKIFKIGNSISLTHLQDRQITSNSGEYGTVQQTLRIPAFLPVYRPDGYYYEPRTSDNFIEENPLASATITNQKFVRNRMLTTLYAELEPVKGLRFRTNVGADLIFDNFNSFRPGVPELRVGSEIYNTRYTQLTAGASATSGYTPSYLIENTITYDHLFADKHQVTLLAGQSAQEFNYSNVEAYRTGYLRNDLAVINSGPINTSLANAGKVDPRSHLASYFARLNYEFGGKYLFSAIARYDGSGNFPPGEQFGFFPGVSAGWRVSEEEFLKGNRVISNLKIRAGYGKVGNPNNAGRFAYLYAVNSGILVPFGTSATGGGTLQTGAAPTRQANTELRWETNNQANFGIDLGFLDNRFEATIDLYNRTSPNLIAPVPPSLVSGTYENVNRNAASAYNRGIDLSLTSHNVQSADFNWTTTLNMSAYKTQLESLGVGQPYNGLSALSGVIVRYDQGQPFGSFYGFVADGLFQTPEDVKNHAFQTNGTAPGDIRFKDLNGDNVINAADRTFIGNPNPSFTYGFNNTVTWKGFDLNVFVQGSQGNKIYNQNRYLLESALYGNSSGSTRVLARWTGPGTSNDVPRAIAGDPNQNLRVSTYYMEDGSYLRIKTLTLGYNLPKAILDRIYTKQVRVYVSAQNLLTLTKYTGFDPEVGSRGVDLGIYPQPRVFLAGLNLGF</sequence>
<organism evidence="13 14">
    <name type="scientific">Hymenobacter negativus</name>
    <dbReference type="NCBI Taxonomy" id="2795026"/>
    <lineage>
        <taxon>Bacteria</taxon>
        <taxon>Pseudomonadati</taxon>
        <taxon>Bacteroidota</taxon>
        <taxon>Cytophagia</taxon>
        <taxon>Cytophagales</taxon>
        <taxon>Hymenobacteraceae</taxon>
        <taxon>Hymenobacter</taxon>
    </lineage>
</organism>
<keyword evidence="4 8" id="KW-0812">Transmembrane</keyword>
<dbReference type="Gene3D" id="2.170.130.10">
    <property type="entry name" value="TonB-dependent receptor, plug domain"/>
    <property type="match status" value="1"/>
</dbReference>
<gene>
    <name evidence="13" type="ORF">J4E00_16170</name>
</gene>
<feature type="chain" id="PRO_5046149497" evidence="10">
    <location>
        <begin position="29"/>
        <end position="1044"/>
    </location>
</feature>
<evidence type="ECO:0000256" key="6">
    <source>
        <dbReference type="ARBA" id="ARBA00023136"/>
    </source>
</evidence>
<evidence type="ECO:0000313" key="14">
    <source>
        <dbReference type="Proteomes" id="UP000664369"/>
    </source>
</evidence>
<dbReference type="PROSITE" id="PS52016">
    <property type="entry name" value="TONB_DEPENDENT_REC_3"/>
    <property type="match status" value="1"/>
</dbReference>
<keyword evidence="14" id="KW-1185">Reference proteome</keyword>
<dbReference type="InterPro" id="IPR012910">
    <property type="entry name" value="Plug_dom"/>
</dbReference>
<comment type="subcellular location">
    <subcellularLocation>
        <location evidence="1 8">Cell outer membrane</location>
        <topology evidence="1 8">Multi-pass membrane protein</topology>
    </subcellularLocation>
</comment>
<dbReference type="EMBL" id="JAGETZ010000007">
    <property type="protein sequence ID" value="MBO2010599.1"/>
    <property type="molecule type" value="Genomic_DNA"/>
</dbReference>
<dbReference type="InterPro" id="IPR037066">
    <property type="entry name" value="Plug_dom_sf"/>
</dbReference>
<dbReference type="InterPro" id="IPR008969">
    <property type="entry name" value="CarboxyPept-like_regulatory"/>
</dbReference>
<name>A0ABS3QII2_9BACT</name>
<dbReference type="SUPFAM" id="SSF49464">
    <property type="entry name" value="Carboxypeptidase regulatory domain-like"/>
    <property type="match status" value="1"/>
</dbReference>
<dbReference type="InterPro" id="IPR000531">
    <property type="entry name" value="Beta-barrel_TonB"/>
</dbReference>
<keyword evidence="13" id="KW-0675">Receptor</keyword>
<keyword evidence="7 8" id="KW-0998">Cell outer membrane</keyword>
<dbReference type="Pfam" id="PF07715">
    <property type="entry name" value="Plug"/>
    <property type="match status" value="1"/>
</dbReference>
<dbReference type="Proteomes" id="UP000664369">
    <property type="component" value="Unassembled WGS sequence"/>
</dbReference>
<keyword evidence="2 8" id="KW-0813">Transport</keyword>
<evidence type="ECO:0000256" key="5">
    <source>
        <dbReference type="ARBA" id="ARBA00023077"/>
    </source>
</evidence>
<evidence type="ECO:0000256" key="3">
    <source>
        <dbReference type="ARBA" id="ARBA00022452"/>
    </source>
</evidence>
<dbReference type="NCBIfam" id="TIGR04057">
    <property type="entry name" value="SusC_RagA_signa"/>
    <property type="match status" value="1"/>
</dbReference>
<dbReference type="Gene3D" id="2.60.40.1120">
    <property type="entry name" value="Carboxypeptidase-like, regulatory domain"/>
    <property type="match status" value="1"/>
</dbReference>
<dbReference type="InterPro" id="IPR023996">
    <property type="entry name" value="TonB-dep_OMP_SusC/RagA"/>
</dbReference>
<dbReference type="Pfam" id="PF00593">
    <property type="entry name" value="TonB_dep_Rec_b-barrel"/>
    <property type="match status" value="1"/>
</dbReference>
<feature type="domain" description="TonB-dependent receptor-like beta-barrel" evidence="11">
    <location>
        <begin position="459"/>
        <end position="889"/>
    </location>
</feature>
<dbReference type="Gene3D" id="2.40.170.20">
    <property type="entry name" value="TonB-dependent receptor, beta-barrel domain"/>
    <property type="match status" value="1"/>
</dbReference>
<protein>
    <submittedName>
        <fullName evidence="13">TonB-dependent receptor</fullName>
    </submittedName>
</protein>
<evidence type="ECO:0000256" key="4">
    <source>
        <dbReference type="ARBA" id="ARBA00022692"/>
    </source>
</evidence>
<evidence type="ECO:0000259" key="11">
    <source>
        <dbReference type="Pfam" id="PF00593"/>
    </source>
</evidence>
<dbReference type="Pfam" id="PF13715">
    <property type="entry name" value="CarbopepD_reg_2"/>
    <property type="match status" value="1"/>
</dbReference>
<feature type="domain" description="TonB-dependent receptor plug" evidence="12">
    <location>
        <begin position="136"/>
        <end position="247"/>
    </location>
</feature>
<evidence type="ECO:0000256" key="7">
    <source>
        <dbReference type="ARBA" id="ARBA00023237"/>
    </source>
</evidence>
<keyword evidence="6 8" id="KW-0472">Membrane</keyword>
<dbReference type="InterPro" id="IPR039426">
    <property type="entry name" value="TonB-dep_rcpt-like"/>
</dbReference>
<dbReference type="SUPFAM" id="SSF56935">
    <property type="entry name" value="Porins"/>
    <property type="match status" value="1"/>
</dbReference>
<accession>A0ABS3QII2</accession>
<dbReference type="InterPro" id="IPR036942">
    <property type="entry name" value="Beta-barrel_TonB_sf"/>
</dbReference>
<reference evidence="13 14" key="1">
    <citation type="submission" date="2021-03" db="EMBL/GenBank/DDBJ databases">
        <authorList>
            <person name="Kim M.K."/>
        </authorList>
    </citation>
    <scope>NUCLEOTIDE SEQUENCE [LARGE SCALE GENOMIC DNA]</scope>
    <source>
        <strain evidence="13 14">BT442</strain>
    </source>
</reference>
<proteinExistence type="inferred from homology"/>
<keyword evidence="3 8" id="KW-1134">Transmembrane beta strand</keyword>
<evidence type="ECO:0000256" key="1">
    <source>
        <dbReference type="ARBA" id="ARBA00004571"/>
    </source>
</evidence>
<evidence type="ECO:0000313" key="13">
    <source>
        <dbReference type="EMBL" id="MBO2010599.1"/>
    </source>
</evidence>
<evidence type="ECO:0000256" key="9">
    <source>
        <dbReference type="RuleBase" id="RU003357"/>
    </source>
</evidence>
<evidence type="ECO:0000259" key="12">
    <source>
        <dbReference type="Pfam" id="PF07715"/>
    </source>
</evidence>
<comment type="caution">
    <text evidence="13">The sequence shown here is derived from an EMBL/GenBank/DDBJ whole genome shotgun (WGS) entry which is preliminary data.</text>
</comment>
<evidence type="ECO:0000256" key="8">
    <source>
        <dbReference type="PROSITE-ProRule" id="PRU01360"/>
    </source>
</evidence>
<evidence type="ECO:0000256" key="2">
    <source>
        <dbReference type="ARBA" id="ARBA00022448"/>
    </source>
</evidence>
<keyword evidence="5 9" id="KW-0798">TonB box</keyword>
<dbReference type="NCBIfam" id="TIGR04056">
    <property type="entry name" value="OMP_RagA_SusC"/>
    <property type="match status" value="1"/>
</dbReference>